<evidence type="ECO:0000313" key="3">
    <source>
        <dbReference type="Proteomes" id="UP000179241"/>
    </source>
</evidence>
<evidence type="ECO:0000313" key="2">
    <source>
        <dbReference type="EMBL" id="OGM77756.1"/>
    </source>
</evidence>
<dbReference type="EMBL" id="MGHU01000012">
    <property type="protein sequence ID" value="OGM77756.1"/>
    <property type="molecule type" value="Genomic_DNA"/>
</dbReference>
<feature type="region of interest" description="Disordered" evidence="1">
    <location>
        <begin position="179"/>
        <end position="198"/>
    </location>
</feature>
<proteinExistence type="predicted"/>
<organism evidence="2 3">
    <name type="scientific">Candidatus Woesebacteria bacterium RIFOXYA1_FULL_43_9</name>
    <dbReference type="NCBI Taxonomy" id="1802534"/>
    <lineage>
        <taxon>Bacteria</taxon>
        <taxon>Candidatus Woeseibacteriota</taxon>
    </lineage>
</organism>
<dbReference type="AlphaFoldDB" id="A0A1F8CNT7"/>
<name>A0A1F8CNT7_9BACT</name>
<gene>
    <name evidence="2" type="ORF">A2188_02790</name>
</gene>
<protein>
    <submittedName>
        <fullName evidence="2">Uncharacterized protein</fullName>
    </submittedName>
</protein>
<accession>A0A1F8CNT7</accession>
<reference evidence="2 3" key="1">
    <citation type="journal article" date="2016" name="Nat. Commun.">
        <title>Thousands of microbial genomes shed light on interconnected biogeochemical processes in an aquifer system.</title>
        <authorList>
            <person name="Anantharaman K."/>
            <person name="Brown C.T."/>
            <person name="Hug L.A."/>
            <person name="Sharon I."/>
            <person name="Castelle C.J."/>
            <person name="Probst A.J."/>
            <person name="Thomas B.C."/>
            <person name="Singh A."/>
            <person name="Wilkins M.J."/>
            <person name="Karaoz U."/>
            <person name="Brodie E.L."/>
            <person name="Williams K.H."/>
            <person name="Hubbard S.S."/>
            <person name="Banfield J.F."/>
        </authorList>
    </citation>
    <scope>NUCLEOTIDE SEQUENCE [LARGE SCALE GENOMIC DNA]</scope>
</reference>
<evidence type="ECO:0000256" key="1">
    <source>
        <dbReference type="SAM" id="MobiDB-lite"/>
    </source>
</evidence>
<dbReference type="Proteomes" id="UP000179241">
    <property type="component" value="Unassembled WGS sequence"/>
</dbReference>
<sequence length="198" mass="22762">MSLKESIAQLFKVKPQIVELNLGPVSINVPRKVLEQVPFNDPQHNLEIAKKHGIAPISLREIMAQSLTNRVNANLRQIVLFDTPPVAYLEGNHWRIDGINQQDRLVKLSLCNPFGNYTYRQFPPVRFPLDAQMFTGLSVQEYKFGSRLLSLQSVEDLLRSEEVPYERIKHTDEKTFWSNQNGKLTKLPRGESAPRLTR</sequence>
<comment type="caution">
    <text evidence="2">The sequence shown here is derived from an EMBL/GenBank/DDBJ whole genome shotgun (WGS) entry which is preliminary data.</text>
</comment>